<dbReference type="Proteomes" id="UP000825123">
    <property type="component" value="Chromosome"/>
</dbReference>
<comment type="subcellular location">
    <subcellularLocation>
        <location evidence="2">Cell envelope</location>
    </subcellularLocation>
</comment>
<dbReference type="RefSeq" id="WP_221288680.1">
    <property type="nucleotide sequence ID" value="NZ_AP024597.1"/>
</dbReference>
<dbReference type="PANTHER" id="PTHR42958">
    <property type="entry name" value="HYDROGENASE-2 LARGE CHAIN"/>
    <property type="match status" value="1"/>
</dbReference>
<evidence type="ECO:0000313" key="9">
    <source>
        <dbReference type="Proteomes" id="UP000825123"/>
    </source>
</evidence>
<dbReference type="InterPro" id="IPR018194">
    <property type="entry name" value="Ni-dep_hyd_lsu_Ni_BS"/>
</dbReference>
<evidence type="ECO:0000256" key="6">
    <source>
        <dbReference type="ARBA" id="ARBA00023002"/>
    </source>
</evidence>
<evidence type="ECO:0000256" key="3">
    <source>
        <dbReference type="ARBA" id="ARBA00009292"/>
    </source>
</evidence>
<dbReference type="InterPro" id="IPR001501">
    <property type="entry name" value="Ni-dep_hyd_lsu"/>
</dbReference>
<keyword evidence="5 7" id="KW-0479">Metal-binding</keyword>
<gene>
    <name evidence="8" type="ORF">KN1_01040</name>
</gene>
<evidence type="ECO:0000256" key="5">
    <source>
        <dbReference type="ARBA" id="ARBA00022723"/>
    </source>
</evidence>
<dbReference type="InterPro" id="IPR029014">
    <property type="entry name" value="NiFe-Hase_large"/>
</dbReference>
<dbReference type="EMBL" id="AP024597">
    <property type="protein sequence ID" value="BCU68807.1"/>
    <property type="molecule type" value="Genomic_DNA"/>
</dbReference>
<dbReference type="KEGG" id="csty:KN1_01040"/>
<feature type="binding site" evidence="7">
    <location>
        <position position="63"/>
    </location>
    <ligand>
        <name>Fe cation</name>
        <dbReference type="ChEBI" id="CHEBI:24875"/>
    </ligand>
</feature>
<sequence length="499" mass="56279">MNEKVISPFNRVEGDLDVKLIYDKNKIVDVKFSSNLFRGIEVILKGKNPLDSLVITPRICGICGASHLYAAVSALEMAYKAEVPFNAVKIRNVMSMAEICQNDVRHTYLMFLIDVTNKRYKDTEFYPEIVKKLSPMIGTSYREAFKWSKKYTEIYAIFGGQWPHGSAMVPGGITADPQQQDIVKAKGIIRQVTKEFWEKTVLGGPLDQFLETVRSLKDLEQWSEDYKEGDISLIYKFGVEMGLDHLGYGSGILMSYGHLPVEEYSYDSELRDLKRRFRGGLYFISSDTLDSIDQRNILEFVNFSHYTYSRGDTAGLHPFEGETVPEISDGKYTFTKCFRYRYKGSLVAPEVGALSMMSISASPLITDMVKKKGPSVLARVISRIVRVSLFHKLMEEELDQFVIGKPTYKKVNQRDGTGFGLVEAARGALGHWVVIKDGKISNYQIVTPTQINMGPEDPWGNKSHLAKALIGVEVADPRDPIEAYHVIRAQDPCLVCTVH</sequence>
<keyword evidence="9" id="KW-1185">Reference proteome</keyword>
<evidence type="ECO:0000313" key="8">
    <source>
        <dbReference type="EMBL" id="BCU68807.1"/>
    </source>
</evidence>
<evidence type="ECO:0000256" key="7">
    <source>
        <dbReference type="PIRSR" id="PIRSR601501-1"/>
    </source>
</evidence>
<name>A0A8D5ZHX9_9CREN</name>
<keyword evidence="7" id="KW-0460">Magnesium</keyword>
<keyword evidence="4 7" id="KW-0533">Nickel</keyword>
<dbReference type="GO" id="GO:0016151">
    <property type="term" value="F:nickel cation binding"/>
    <property type="evidence" value="ECO:0007669"/>
    <property type="project" value="InterPro"/>
</dbReference>
<feature type="binding site" evidence="7">
    <location>
        <position position="493"/>
    </location>
    <ligand>
        <name>Ni(2+)</name>
        <dbReference type="ChEBI" id="CHEBI:49786"/>
    </ligand>
</feature>
<feature type="binding site" evidence="7">
    <location>
        <position position="445"/>
    </location>
    <ligand>
        <name>Mg(2+)</name>
        <dbReference type="ChEBI" id="CHEBI:18420"/>
    </ligand>
</feature>
<accession>A0A8D5ZHX9</accession>
<feature type="binding site" evidence="7">
    <location>
        <position position="41"/>
    </location>
    <ligand>
        <name>Mg(2+)</name>
        <dbReference type="ChEBI" id="CHEBI:18420"/>
    </ligand>
</feature>
<dbReference type="GeneID" id="66161854"/>
<keyword evidence="7" id="KW-0408">Iron</keyword>
<dbReference type="PANTHER" id="PTHR42958:SF4">
    <property type="entry name" value="HYDROGENASE EXPRESSION_FORMATION PROTEIN HUPK"/>
    <property type="match status" value="1"/>
</dbReference>
<organism evidence="8 9">
    <name type="scientific">Stygiolobus caldivivus</name>
    <dbReference type="NCBI Taxonomy" id="2824673"/>
    <lineage>
        <taxon>Archaea</taxon>
        <taxon>Thermoproteota</taxon>
        <taxon>Thermoprotei</taxon>
        <taxon>Sulfolobales</taxon>
        <taxon>Sulfolobaceae</taxon>
        <taxon>Stygiolobus</taxon>
    </lineage>
</organism>
<feature type="binding site" evidence="7">
    <location>
        <position position="60"/>
    </location>
    <ligand>
        <name>Ni(2+)</name>
        <dbReference type="ChEBI" id="CHEBI:49786"/>
    </ligand>
</feature>
<proteinExistence type="inferred from homology"/>
<dbReference type="PROSITE" id="PS00507">
    <property type="entry name" value="NI_HGENASE_L_1"/>
    <property type="match status" value="1"/>
</dbReference>
<keyword evidence="6" id="KW-0560">Oxidoreductase</keyword>
<dbReference type="GO" id="GO:0008901">
    <property type="term" value="F:ferredoxin hydrogenase activity"/>
    <property type="evidence" value="ECO:0007669"/>
    <property type="project" value="InterPro"/>
</dbReference>
<dbReference type="Pfam" id="PF00374">
    <property type="entry name" value="NiFeSe_Hases"/>
    <property type="match status" value="2"/>
</dbReference>
<protein>
    <submittedName>
        <fullName evidence="8">Cytochrome-c3 hydrogenase</fullName>
    </submittedName>
</protein>
<comment type="cofactor">
    <cofactor evidence="7">
        <name>Fe cation</name>
        <dbReference type="ChEBI" id="CHEBI:24875"/>
    </cofactor>
</comment>
<evidence type="ECO:0000256" key="1">
    <source>
        <dbReference type="ARBA" id="ARBA00001967"/>
    </source>
</evidence>
<reference evidence="8 9" key="1">
    <citation type="submission" date="2021-04" db="EMBL/GenBank/DDBJ databases">
        <title>Complete genome sequence of Stygiolobus sp. KN-1.</title>
        <authorList>
            <person name="Nakamura K."/>
            <person name="Sakai H."/>
            <person name="Kurosawa N."/>
        </authorList>
    </citation>
    <scope>NUCLEOTIDE SEQUENCE [LARGE SCALE GENOMIC DNA]</scope>
    <source>
        <strain evidence="8 9">KN-1</strain>
    </source>
</reference>
<feature type="binding site" evidence="7">
    <location>
        <position position="496"/>
    </location>
    <ligand>
        <name>Fe cation</name>
        <dbReference type="ChEBI" id="CHEBI:24875"/>
    </ligand>
</feature>
<dbReference type="SUPFAM" id="SSF56762">
    <property type="entry name" value="HydB/Nqo4-like"/>
    <property type="match status" value="1"/>
</dbReference>
<dbReference type="Gene3D" id="1.10.645.10">
    <property type="entry name" value="Cytochrome-c3 Hydrogenase, chain B"/>
    <property type="match status" value="1"/>
</dbReference>
<dbReference type="AlphaFoldDB" id="A0A8D5ZHX9"/>
<evidence type="ECO:0000256" key="4">
    <source>
        <dbReference type="ARBA" id="ARBA00022596"/>
    </source>
</evidence>
<comment type="similarity">
    <text evidence="3">Belongs to the [NiFe]/[NiFeSe] hydrogenase large subunit family.</text>
</comment>
<feature type="binding site" evidence="7">
    <location>
        <position position="63"/>
    </location>
    <ligand>
        <name>Ni(2+)</name>
        <dbReference type="ChEBI" id="CHEBI:49786"/>
    </ligand>
</feature>
<evidence type="ECO:0000256" key="2">
    <source>
        <dbReference type="ARBA" id="ARBA00004196"/>
    </source>
</evidence>
<dbReference type="InterPro" id="IPR050867">
    <property type="entry name" value="NiFe/NiFeSe_hydrgnase_LSU"/>
</dbReference>
<comment type="cofactor">
    <cofactor evidence="1 7">
        <name>Ni(2+)</name>
        <dbReference type="ChEBI" id="CHEBI:49786"/>
    </cofactor>
</comment>
<feature type="binding site" evidence="7">
    <location>
        <position position="499"/>
    </location>
    <ligand>
        <name>Mg(2+)</name>
        <dbReference type="ChEBI" id="CHEBI:18420"/>
    </ligand>
</feature>